<dbReference type="EMBL" id="AFFY01000098">
    <property type="protein sequence ID" value="EHG98363.1"/>
    <property type="molecule type" value="Genomic_DNA"/>
</dbReference>
<evidence type="ECO:0000313" key="1">
    <source>
        <dbReference type="EMBL" id="EHG98363.1"/>
    </source>
</evidence>
<name>G5SWY2_9BACT</name>
<protein>
    <submittedName>
        <fullName evidence="1">Uncharacterized protein</fullName>
    </submittedName>
</protein>
<dbReference type="Proteomes" id="UP000003598">
    <property type="component" value="Unassembled WGS sequence"/>
</dbReference>
<comment type="caution">
    <text evidence="1">The sequence shown here is derived from an EMBL/GenBank/DDBJ whole genome shotgun (WGS) entry which is preliminary data.</text>
</comment>
<proteinExistence type="predicted"/>
<dbReference type="HOGENOM" id="CLU_2975180_0_0_10"/>
<evidence type="ECO:0000313" key="2">
    <source>
        <dbReference type="Proteomes" id="UP000003598"/>
    </source>
</evidence>
<sequence>MLSPGSAEPTGTDVTGRRCRLSFCTRGNRAWLVYFPLAFPKGENIRFWSRFKGCTVKI</sequence>
<gene>
    <name evidence="1" type="ORF">HMPREF9441_03910</name>
</gene>
<reference evidence="1 2" key="1">
    <citation type="submission" date="2011-03" db="EMBL/GenBank/DDBJ databases">
        <authorList>
            <person name="Weinstock G."/>
            <person name="Sodergren E."/>
            <person name="Clifton S."/>
            <person name="Fulton L."/>
            <person name="Fulton B."/>
            <person name="Courtney L."/>
            <person name="Fronick C."/>
            <person name="Harrison M."/>
            <person name="Strong C."/>
            <person name="Farmer C."/>
            <person name="Delahaunty K."/>
            <person name="Markovic C."/>
            <person name="Hall O."/>
            <person name="Minx P."/>
            <person name="Tomlinson C."/>
            <person name="Mitreva M."/>
            <person name="Hou S."/>
            <person name="Chen J."/>
            <person name="Wollam A."/>
            <person name="Pepin K.H."/>
            <person name="Johnson M."/>
            <person name="Bhonagiri V."/>
            <person name="Zhang X."/>
            <person name="Suruliraj S."/>
            <person name="Warren W."/>
            <person name="Chinwalla A."/>
            <person name="Mardis E.R."/>
            <person name="Wilson R.K."/>
        </authorList>
    </citation>
    <scope>NUCLEOTIDE SEQUENCE [LARGE SCALE GENOMIC DNA]</scope>
    <source>
        <strain evidence="1 2">YIT 11840</strain>
    </source>
</reference>
<accession>G5SWY2</accession>
<dbReference type="AlphaFoldDB" id="G5SWY2"/>
<keyword evidence="2" id="KW-1185">Reference proteome</keyword>
<organism evidence="1 2">
    <name type="scientific">Paraprevotella clara YIT 11840</name>
    <dbReference type="NCBI Taxonomy" id="762968"/>
    <lineage>
        <taxon>Bacteria</taxon>
        <taxon>Pseudomonadati</taxon>
        <taxon>Bacteroidota</taxon>
        <taxon>Bacteroidia</taxon>
        <taxon>Bacteroidales</taxon>
        <taxon>Prevotellaceae</taxon>
        <taxon>Paraprevotella</taxon>
    </lineage>
</organism>